<dbReference type="RefSeq" id="WP_183988010.1">
    <property type="nucleotide sequence ID" value="NZ_JACHHG010000010.1"/>
</dbReference>
<accession>A0A841I0R1</accession>
<dbReference type="PROSITE" id="PS51257">
    <property type="entry name" value="PROKAR_LIPOPROTEIN"/>
    <property type="match status" value="1"/>
</dbReference>
<name>A0A841I0R1_9DEIO</name>
<sequence>MKKILAGLTALTTVSLLMGCGGTAVGPGKTAPGGGHPPVADEALGAIAGRWHTGSLSGVNYYDPATGRWSDASGTSQILTLRADGTYEEVGYLSVTTYSCTSKLFVEEKGNLTRHGNRLTFTPKSSRAWGYTCSPSNAYEQRDHIKPWSRDYVAGGGTLTLTDPEDGGSTTWTPMD</sequence>
<gene>
    <name evidence="2" type="ORF">HNR42_002695</name>
</gene>
<dbReference type="AlphaFoldDB" id="A0A841I0R1"/>
<feature type="signal peptide" evidence="1">
    <location>
        <begin position="1"/>
        <end position="19"/>
    </location>
</feature>
<evidence type="ECO:0000256" key="1">
    <source>
        <dbReference type="SAM" id="SignalP"/>
    </source>
</evidence>
<reference evidence="2 3" key="1">
    <citation type="submission" date="2020-08" db="EMBL/GenBank/DDBJ databases">
        <title>Genomic Encyclopedia of Type Strains, Phase IV (KMG-IV): sequencing the most valuable type-strain genomes for metagenomic binning, comparative biology and taxonomic classification.</title>
        <authorList>
            <person name="Goeker M."/>
        </authorList>
    </citation>
    <scope>NUCLEOTIDE SEQUENCE [LARGE SCALE GENOMIC DNA]</scope>
    <source>
        <strain evidence="2 3">DSM 21458</strain>
    </source>
</reference>
<feature type="chain" id="PRO_5032848612" description="Lipoprotein" evidence="1">
    <location>
        <begin position="20"/>
        <end position="176"/>
    </location>
</feature>
<dbReference type="EMBL" id="JACHHG010000010">
    <property type="protein sequence ID" value="MBB6099257.1"/>
    <property type="molecule type" value="Genomic_DNA"/>
</dbReference>
<keyword evidence="3" id="KW-1185">Reference proteome</keyword>
<proteinExistence type="predicted"/>
<organism evidence="2 3">
    <name type="scientific">Deinobacterium chartae</name>
    <dbReference type="NCBI Taxonomy" id="521158"/>
    <lineage>
        <taxon>Bacteria</taxon>
        <taxon>Thermotogati</taxon>
        <taxon>Deinococcota</taxon>
        <taxon>Deinococci</taxon>
        <taxon>Deinococcales</taxon>
        <taxon>Deinococcaceae</taxon>
        <taxon>Deinobacterium</taxon>
    </lineage>
</organism>
<protein>
    <recommendedName>
        <fullName evidence="4">Lipoprotein</fullName>
    </recommendedName>
</protein>
<evidence type="ECO:0008006" key="4">
    <source>
        <dbReference type="Google" id="ProtNLM"/>
    </source>
</evidence>
<dbReference type="Proteomes" id="UP000569951">
    <property type="component" value="Unassembled WGS sequence"/>
</dbReference>
<evidence type="ECO:0000313" key="3">
    <source>
        <dbReference type="Proteomes" id="UP000569951"/>
    </source>
</evidence>
<evidence type="ECO:0000313" key="2">
    <source>
        <dbReference type="EMBL" id="MBB6099257.1"/>
    </source>
</evidence>
<keyword evidence="1" id="KW-0732">Signal</keyword>
<comment type="caution">
    <text evidence="2">The sequence shown here is derived from an EMBL/GenBank/DDBJ whole genome shotgun (WGS) entry which is preliminary data.</text>
</comment>